<keyword evidence="3" id="KW-1185">Reference proteome</keyword>
<feature type="chain" id="PRO_5005644195" description="Tetratricopeptide repeat-containing protein" evidence="1">
    <location>
        <begin position="23"/>
        <end position="340"/>
    </location>
</feature>
<dbReference type="Proteomes" id="UP000034228">
    <property type="component" value="Unassembled WGS sequence"/>
</dbReference>
<keyword evidence="1" id="KW-0732">Signal</keyword>
<evidence type="ECO:0008006" key="4">
    <source>
        <dbReference type="Google" id="ProtNLM"/>
    </source>
</evidence>
<reference evidence="2 3" key="1">
    <citation type="submission" date="2015-03" db="EMBL/GenBank/DDBJ databases">
        <title>Draft genome sequences of two protease-producing strains of Arsukibacterium isolated from two cold and alkaline environments.</title>
        <authorList>
            <person name="Lylloff J.E."/>
            <person name="Skov L.B."/>
            <person name="Jepsen M."/>
            <person name="Hallin P.F."/>
            <person name="Sorensen S.J."/>
            <person name="Stougaard P."/>
            <person name="Glaring M.A."/>
        </authorList>
    </citation>
    <scope>NUCLEOTIDE SEQUENCE [LARGE SCALE GENOMIC DNA]</scope>
    <source>
        <strain evidence="2 3">GCM72</strain>
    </source>
</reference>
<sequence length="340" mass="38796">MLKCGVLIWSLTATLSSFYSVADIAATLDEAEDYLTVNPARTLMLLESITEPAALPLDTFIRRNVLILRAAVPTNQMELLIQTLDAIFEYHLHPYFQQQLTPITSALGIWLRRNNYLDDALHSFECSNKYAKTDRQRQTLSNSMALVARELDETEKARALFARARLLAEQSEQINVLAMTENNLGLLALDEANIELAEPHFRAALAHYQSLSLRAGQISAGVNLLFVFLLQGDLTNFQRLYSPTARLTINFPNQAKQALLFWLHTRFEQLQGQTITEQTRQQLNEAYQQLEDNKVKTLVHQHLAPPLQVNIKLPEPVVRKAFNRSWFDNVILCEWPQHDA</sequence>
<protein>
    <recommendedName>
        <fullName evidence="4">Tetratricopeptide repeat-containing protein</fullName>
    </recommendedName>
</protein>
<evidence type="ECO:0000313" key="2">
    <source>
        <dbReference type="EMBL" id="KKO45082.1"/>
    </source>
</evidence>
<proteinExistence type="predicted"/>
<gene>
    <name evidence="2" type="ORF">WG68_11610</name>
</gene>
<dbReference type="Gene3D" id="1.25.40.10">
    <property type="entry name" value="Tetratricopeptide repeat domain"/>
    <property type="match status" value="1"/>
</dbReference>
<dbReference type="SUPFAM" id="SSF48452">
    <property type="entry name" value="TPR-like"/>
    <property type="match status" value="1"/>
</dbReference>
<dbReference type="EMBL" id="LAHO01000011">
    <property type="protein sequence ID" value="KKO45082.1"/>
    <property type="molecule type" value="Genomic_DNA"/>
</dbReference>
<dbReference type="RefSeq" id="WP_046557871.1">
    <property type="nucleotide sequence ID" value="NZ_LAHO01000011.1"/>
</dbReference>
<dbReference type="InterPro" id="IPR011990">
    <property type="entry name" value="TPR-like_helical_dom_sf"/>
</dbReference>
<evidence type="ECO:0000256" key="1">
    <source>
        <dbReference type="SAM" id="SignalP"/>
    </source>
</evidence>
<organism evidence="2 3">
    <name type="scientific">Arsukibacterium ikkense</name>
    <dbReference type="NCBI Taxonomy" id="336831"/>
    <lineage>
        <taxon>Bacteria</taxon>
        <taxon>Pseudomonadati</taxon>
        <taxon>Pseudomonadota</taxon>
        <taxon>Gammaproteobacteria</taxon>
        <taxon>Chromatiales</taxon>
        <taxon>Chromatiaceae</taxon>
        <taxon>Arsukibacterium</taxon>
    </lineage>
</organism>
<accession>A0A0M2V2J4</accession>
<comment type="caution">
    <text evidence="2">The sequence shown here is derived from an EMBL/GenBank/DDBJ whole genome shotgun (WGS) entry which is preliminary data.</text>
</comment>
<name>A0A0M2V2J4_9GAMM</name>
<feature type="signal peptide" evidence="1">
    <location>
        <begin position="1"/>
        <end position="22"/>
    </location>
</feature>
<dbReference type="AlphaFoldDB" id="A0A0M2V2J4"/>
<evidence type="ECO:0000313" key="3">
    <source>
        <dbReference type="Proteomes" id="UP000034228"/>
    </source>
</evidence>